<name>A0A0H3A8J5_NITV4</name>
<evidence type="ECO:0000313" key="2">
    <source>
        <dbReference type="EMBL" id="ABM28924.1"/>
    </source>
</evidence>
<sequence length="249" mass="26953">MRGCRVASSGTRAQQAGQGGRVPLPARSHYPAMPHARTRARAVSAAYGRSFLYNAPCAIFRSMEHDKRRSGAGGKGAKPDSGGSCFEPGGMHPKTLEDEGTCLPCVTLQLDGLGGEAGHEDDIPDVEPMSFAVPAVDDGPFDEDRFSHLAVTALPTEYGSFKKWLAKAFHQLREAAETGVFPDEPTVQRFIAACRRMTELDGRGSETFSAFLAQAHRFAEAVRGGDHEAGRAALDALEAHRRRCHARYR</sequence>
<reference evidence="3" key="1">
    <citation type="journal article" date="2009" name="Environ. Microbiol.">
        <title>Contribution of mobile genetic elements to Desulfovibrio vulgaris genome plasticity.</title>
        <authorList>
            <person name="Walker C.B."/>
            <person name="Stolyar S."/>
            <person name="Chivian D."/>
            <person name="Pinel N."/>
            <person name="Gabster J.A."/>
            <person name="Dehal P.S."/>
            <person name="He Z."/>
            <person name="Yang Z.K."/>
            <person name="Yen H.C."/>
            <person name="Zhou J."/>
            <person name="Wall J.D."/>
            <person name="Hazen T.C."/>
            <person name="Arkin A.P."/>
            <person name="Stahl D.A."/>
        </authorList>
    </citation>
    <scope>NUCLEOTIDE SEQUENCE [LARGE SCALE GENOMIC DNA]</scope>
    <source>
        <strain evidence="3">DP4</strain>
    </source>
</reference>
<evidence type="ECO:0000313" key="3">
    <source>
        <dbReference type="Proteomes" id="UP000009173"/>
    </source>
</evidence>
<dbReference type="NCBIfam" id="TIGR04358">
    <property type="entry name" value="XXXCH_domain"/>
    <property type="match status" value="1"/>
</dbReference>
<accession>A0A0H3A8J5</accession>
<feature type="region of interest" description="Disordered" evidence="1">
    <location>
        <begin position="68"/>
        <end position="91"/>
    </location>
</feature>
<dbReference type="AlphaFoldDB" id="A0A0H3A8J5"/>
<dbReference type="Proteomes" id="UP000009173">
    <property type="component" value="Chromosome"/>
</dbReference>
<dbReference type="KEGG" id="dvl:Dvul_1908"/>
<proteinExistence type="predicted"/>
<evidence type="ECO:0000256" key="1">
    <source>
        <dbReference type="SAM" id="MobiDB-lite"/>
    </source>
</evidence>
<dbReference type="InterPro" id="IPR027588">
    <property type="entry name" value="XXXCH_dom_fam"/>
</dbReference>
<organism evidence="2 3">
    <name type="scientific">Nitratidesulfovibrio vulgaris (strain DP4)</name>
    <name type="common">Desulfovibrio vulgaris</name>
    <dbReference type="NCBI Taxonomy" id="391774"/>
    <lineage>
        <taxon>Bacteria</taxon>
        <taxon>Pseudomonadati</taxon>
        <taxon>Thermodesulfobacteriota</taxon>
        <taxon>Desulfovibrionia</taxon>
        <taxon>Desulfovibrionales</taxon>
        <taxon>Desulfovibrionaceae</taxon>
        <taxon>Nitratidesulfovibrio</taxon>
    </lineage>
</organism>
<dbReference type="HOGENOM" id="CLU_097463_0_0_7"/>
<protein>
    <submittedName>
        <fullName evidence="2">Uncharacterized protein</fullName>
    </submittedName>
</protein>
<dbReference type="EMBL" id="CP000527">
    <property type="protein sequence ID" value="ABM28924.1"/>
    <property type="molecule type" value="Genomic_DNA"/>
</dbReference>
<gene>
    <name evidence="2" type="ordered locus">Dvul_1908</name>
</gene>
<feature type="region of interest" description="Disordered" evidence="1">
    <location>
        <begin position="1"/>
        <end position="27"/>
    </location>
</feature>